<organism evidence="1 2">
    <name type="scientific">Lentilactobacillus terminaliae</name>
    <dbReference type="NCBI Taxonomy" id="3003483"/>
    <lineage>
        <taxon>Bacteria</taxon>
        <taxon>Bacillati</taxon>
        <taxon>Bacillota</taxon>
        <taxon>Bacilli</taxon>
        <taxon>Lactobacillales</taxon>
        <taxon>Lactobacillaceae</taxon>
        <taxon>Lentilactobacillus</taxon>
    </lineage>
</organism>
<dbReference type="EMBL" id="CP168151">
    <property type="protein sequence ID" value="XFD40375.1"/>
    <property type="molecule type" value="Genomic_DNA"/>
</dbReference>
<sequence>MAKAKGKISKLENEFTKQRDIEMLQKKISNKLTRTRKGRALGIMAAFLCLILLLGFQIVSAKSNAAQINTQIAKQKANLNDEKSKNKQLGMKIKQLNNNTYVEKLIRERYYYTKPGETVYSFPDKAIDDLD</sequence>
<accession>A0ACD5DGJ3</accession>
<gene>
    <name evidence="1" type="ORF">O0236_003430</name>
</gene>
<keyword evidence="2" id="KW-1185">Reference proteome</keyword>
<evidence type="ECO:0000313" key="1">
    <source>
        <dbReference type="EMBL" id="XFD40375.1"/>
    </source>
</evidence>
<name>A0ACD5DGJ3_9LACO</name>
<evidence type="ECO:0000313" key="2">
    <source>
        <dbReference type="Proteomes" id="UP001149860"/>
    </source>
</evidence>
<proteinExistence type="predicted"/>
<dbReference type="Proteomes" id="UP001149860">
    <property type="component" value="Chromosome"/>
</dbReference>
<protein>
    <submittedName>
        <fullName evidence="1">Septum formation initiator family protein</fullName>
    </submittedName>
</protein>
<reference evidence="1" key="1">
    <citation type="submission" date="2024-08" db="EMBL/GenBank/DDBJ databases">
        <title>Lentilactobacillus sp. nov., isolated from tree bark.</title>
        <authorList>
            <person name="Phuengjayaem S."/>
            <person name="Tanasupawat S."/>
        </authorList>
    </citation>
    <scope>NUCLEOTIDE SEQUENCE</scope>
    <source>
        <strain evidence="1">SPB1-3</strain>
    </source>
</reference>